<keyword evidence="2" id="KW-1185">Reference proteome</keyword>
<sequence length="109" mass="12356">MHSPCLSIKYIFHLLPPNNFEQLRPPGFVLAAKPLMPSARRQFVLSLSGGLFRTIRQRKNRCQNSNGRHSASLLPPHPSLYSFLFPSASPPFQEKENLFFTTVFRSGNA</sequence>
<name>A0AAV4NLM3_9ARAC</name>
<dbReference type="AlphaFoldDB" id="A0AAV4NLM3"/>
<gene>
    <name evidence="1" type="ORF">CDAR_552211</name>
</gene>
<accession>A0AAV4NLM3</accession>
<comment type="caution">
    <text evidence="1">The sequence shown here is derived from an EMBL/GenBank/DDBJ whole genome shotgun (WGS) entry which is preliminary data.</text>
</comment>
<organism evidence="1 2">
    <name type="scientific">Caerostris darwini</name>
    <dbReference type="NCBI Taxonomy" id="1538125"/>
    <lineage>
        <taxon>Eukaryota</taxon>
        <taxon>Metazoa</taxon>
        <taxon>Ecdysozoa</taxon>
        <taxon>Arthropoda</taxon>
        <taxon>Chelicerata</taxon>
        <taxon>Arachnida</taxon>
        <taxon>Araneae</taxon>
        <taxon>Araneomorphae</taxon>
        <taxon>Entelegynae</taxon>
        <taxon>Araneoidea</taxon>
        <taxon>Araneidae</taxon>
        <taxon>Caerostris</taxon>
    </lineage>
</organism>
<dbReference type="Proteomes" id="UP001054837">
    <property type="component" value="Unassembled WGS sequence"/>
</dbReference>
<proteinExistence type="predicted"/>
<evidence type="ECO:0000313" key="1">
    <source>
        <dbReference type="EMBL" id="GIX84650.1"/>
    </source>
</evidence>
<protein>
    <submittedName>
        <fullName evidence="1">Uncharacterized protein</fullName>
    </submittedName>
</protein>
<reference evidence="1 2" key="1">
    <citation type="submission" date="2021-06" db="EMBL/GenBank/DDBJ databases">
        <title>Caerostris darwini draft genome.</title>
        <authorList>
            <person name="Kono N."/>
            <person name="Arakawa K."/>
        </authorList>
    </citation>
    <scope>NUCLEOTIDE SEQUENCE [LARGE SCALE GENOMIC DNA]</scope>
</reference>
<evidence type="ECO:0000313" key="2">
    <source>
        <dbReference type="Proteomes" id="UP001054837"/>
    </source>
</evidence>
<dbReference type="EMBL" id="BPLQ01001732">
    <property type="protein sequence ID" value="GIX84650.1"/>
    <property type="molecule type" value="Genomic_DNA"/>
</dbReference>